<keyword evidence="1" id="KW-1133">Transmembrane helix</keyword>
<dbReference type="STRING" id="1123291.SAMN04490355_101835"/>
<dbReference type="Proteomes" id="UP000199520">
    <property type="component" value="Unassembled WGS sequence"/>
</dbReference>
<reference evidence="3" key="1">
    <citation type="submission" date="2016-10" db="EMBL/GenBank/DDBJ databases">
        <authorList>
            <person name="Varghese N."/>
            <person name="Submissions S."/>
        </authorList>
    </citation>
    <scope>NUCLEOTIDE SEQUENCE [LARGE SCALE GENOMIC DNA]</scope>
    <source>
        <strain evidence="3">DSM 13327</strain>
    </source>
</reference>
<evidence type="ECO:0000313" key="3">
    <source>
        <dbReference type="Proteomes" id="UP000199520"/>
    </source>
</evidence>
<protein>
    <recommendedName>
        <fullName evidence="4">Virus attachment protein p12 family protein</fullName>
    </recommendedName>
</protein>
<dbReference type="AlphaFoldDB" id="A0A1I4KL16"/>
<keyword evidence="1" id="KW-0472">Membrane</keyword>
<accession>A0A1I4KL16</accession>
<keyword evidence="3" id="KW-1185">Reference proteome</keyword>
<gene>
    <name evidence="2" type="ORF">SAMN04490355_101835</name>
</gene>
<proteinExistence type="predicted"/>
<name>A0A1I4KL16_9FIRM</name>
<organism evidence="2 3">
    <name type="scientific">Pelosinus propionicus DSM 13327</name>
    <dbReference type="NCBI Taxonomy" id="1123291"/>
    <lineage>
        <taxon>Bacteria</taxon>
        <taxon>Bacillati</taxon>
        <taxon>Bacillota</taxon>
        <taxon>Negativicutes</taxon>
        <taxon>Selenomonadales</taxon>
        <taxon>Sporomusaceae</taxon>
        <taxon>Pelosinus</taxon>
    </lineage>
</organism>
<sequence>MENLILYTIGAAALGYFALTVWKKVTGKGGSCCSSENCNECGCTDKKDDDK</sequence>
<evidence type="ECO:0008006" key="4">
    <source>
        <dbReference type="Google" id="ProtNLM"/>
    </source>
</evidence>
<evidence type="ECO:0000313" key="2">
    <source>
        <dbReference type="EMBL" id="SFL79226.1"/>
    </source>
</evidence>
<keyword evidence="1" id="KW-0812">Transmembrane</keyword>
<dbReference type="EMBL" id="FOTS01000018">
    <property type="protein sequence ID" value="SFL79226.1"/>
    <property type="molecule type" value="Genomic_DNA"/>
</dbReference>
<feature type="transmembrane region" description="Helical" evidence="1">
    <location>
        <begin position="6"/>
        <end position="22"/>
    </location>
</feature>
<evidence type="ECO:0000256" key="1">
    <source>
        <dbReference type="SAM" id="Phobius"/>
    </source>
</evidence>
<dbReference type="RefSeq" id="WP_175490533.1">
    <property type="nucleotide sequence ID" value="NZ_FOTS01000018.1"/>
</dbReference>